<dbReference type="CDD" id="cd01949">
    <property type="entry name" value="GGDEF"/>
    <property type="match status" value="1"/>
</dbReference>
<organism evidence="5 6">
    <name type="scientific">Candidatus Filomicrobium marinum</name>
    <dbReference type="NCBI Taxonomy" id="1608628"/>
    <lineage>
        <taxon>Bacteria</taxon>
        <taxon>Pseudomonadati</taxon>
        <taxon>Pseudomonadota</taxon>
        <taxon>Alphaproteobacteria</taxon>
        <taxon>Hyphomicrobiales</taxon>
        <taxon>Hyphomicrobiaceae</taxon>
        <taxon>Filomicrobium</taxon>
    </lineage>
</organism>
<feature type="transmembrane region" description="Helical" evidence="3">
    <location>
        <begin position="39"/>
        <end position="63"/>
    </location>
</feature>
<dbReference type="InterPro" id="IPR029787">
    <property type="entry name" value="Nucleotide_cyclase"/>
</dbReference>
<dbReference type="GO" id="GO:0052621">
    <property type="term" value="F:diguanylate cyclase activity"/>
    <property type="evidence" value="ECO:0007669"/>
    <property type="project" value="UniProtKB-EC"/>
</dbReference>
<dbReference type="PANTHER" id="PTHR45138:SF9">
    <property type="entry name" value="DIGUANYLATE CYCLASE DGCM-RELATED"/>
    <property type="match status" value="1"/>
</dbReference>
<comment type="catalytic activity">
    <reaction evidence="2">
        <text>2 GTP = 3',3'-c-di-GMP + 2 diphosphate</text>
        <dbReference type="Rhea" id="RHEA:24898"/>
        <dbReference type="ChEBI" id="CHEBI:33019"/>
        <dbReference type="ChEBI" id="CHEBI:37565"/>
        <dbReference type="ChEBI" id="CHEBI:58805"/>
        <dbReference type="EC" id="2.7.7.65"/>
    </reaction>
</comment>
<dbReference type="Gene3D" id="3.30.450.20">
    <property type="entry name" value="PAS domain"/>
    <property type="match status" value="2"/>
</dbReference>
<dbReference type="EMBL" id="LN829119">
    <property type="protein sequence ID" value="CPR21012.1"/>
    <property type="molecule type" value="Genomic_DNA"/>
</dbReference>
<dbReference type="SMART" id="SM00267">
    <property type="entry name" value="GGDEF"/>
    <property type="match status" value="1"/>
</dbReference>
<keyword evidence="3" id="KW-0472">Membrane</keyword>
<protein>
    <recommendedName>
        <fullName evidence="1">diguanylate cyclase</fullName>
        <ecNumber evidence="1">2.7.7.65</ecNumber>
    </recommendedName>
</protein>
<keyword evidence="3" id="KW-0812">Transmembrane</keyword>
<dbReference type="EC" id="2.7.7.65" evidence="1"/>
<dbReference type="KEGG" id="fil:BN1229_v1_3054"/>
<dbReference type="RefSeq" id="WP_046478868.1">
    <property type="nucleotide sequence ID" value="NZ_LN829118.1"/>
</dbReference>
<keyword evidence="6" id="KW-1185">Reference proteome</keyword>
<dbReference type="Gene3D" id="3.30.70.270">
    <property type="match status" value="1"/>
</dbReference>
<evidence type="ECO:0000313" key="6">
    <source>
        <dbReference type="Proteomes" id="UP000033187"/>
    </source>
</evidence>
<evidence type="ECO:0000256" key="3">
    <source>
        <dbReference type="SAM" id="Phobius"/>
    </source>
</evidence>
<dbReference type="InterPro" id="IPR043128">
    <property type="entry name" value="Rev_trsase/Diguanyl_cyclase"/>
</dbReference>
<proteinExistence type="predicted"/>
<dbReference type="NCBIfam" id="TIGR00254">
    <property type="entry name" value="GGDEF"/>
    <property type="match status" value="1"/>
</dbReference>
<dbReference type="SUPFAM" id="SSF55073">
    <property type="entry name" value="Nucleotide cyclase"/>
    <property type="match status" value="1"/>
</dbReference>
<feature type="transmembrane region" description="Helical" evidence="3">
    <location>
        <begin position="240"/>
        <end position="258"/>
    </location>
</feature>
<gene>
    <name evidence="5" type="ORF">YBN1229_v1_2863</name>
</gene>
<feature type="transmembrane region" description="Helical" evidence="3">
    <location>
        <begin position="99"/>
        <end position="116"/>
    </location>
</feature>
<dbReference type="InterPro" id="IPR050469">
    <property type="entry name" value="Diguanylate_Cyclase"/>
</dbReference>
<evidence type="ECO:0000313" key="5">
    <source>
        <dbReference type="EMBL" id="CPR21012.1"/>
    </source>
</evidence>
<dbReference type="PANTHER" id="PTHR45138">
    <property type="entry name" value="REGULATORY COMPONENTS OF SENSORY TRANSDUCTION SYSTEM"/>
    <property type="match status" value="1"/>
</dbReference>
<dbReference type="PROSITE" id="PS50887">
    <property type="entry name" value="GGDEF"/>
    <property type="match status" value="1"/>
</dbReference>
<accession>A0A0D6JIH1</accession>
<dbReference type="FunFam" id="3.30.70.270:FF:000001">
    <property type="entry name" value="Diguanylate cyclase domain protein"/>
    <property type="match status" value="1"/>
</dbReference>
<dbReference type="AlphaFoldDB" id="A0A0D6JIH1"/>
<dbReference type="Proteomes" id="UP000033187">
    <property type="component" value="Chromosome 1"/>
</dbReference>
<dbReference type="Pfam" id="PF00990">
    <property type="entry name" value="GGDEF"/>
    <property type="match status" value="1"/>
</dbReference>
<name>A0A0D6JIH1_9HYPH</name>
<sequence length="732" mass="80437">MAAFMSSQLDFIYFFYGLAFLLLGAVSVTIARGHRGGPWLFLAAFGFTHGVVEWLDLIAFTIFDHEIFTSARVALLAISYALLLEFARLEGQRLGAKVPGPWIYVPVAMIVVAAWLSEGTGMAIVFARYTLAIPGAALAALAFAWNANKVTGGQKVCGYAAAAGFLTYAVVAGLVVPVAPVWPASVVNEDWFADMTGVPVQLIRGAVAYSIALSIWGLWGERLIEDLSTGRYTTHFQRQIVGTLAALTIVLLSGWALTEYLGSVYKKNTEAETSGELDLIASRFNGDAASVIGMVQVVAGAPDVQKAVVGISGNEKRILNLAVEATGAKLGYIINPAGRILATSGREQAALTSARNFPSSRCFYAAMKGQVAQGIIFDNDTGSASYYASSPIFGEWGQIVSVAVLEKPLSDFIDDLRRYDRPFYLVDPNGVVVLTNRPEMRYRTMWPVRDAVRAQLQNEFPDLQDKPLLSRSLSEGRWASIDGERAYVKRRFIHASDWSLVIIRPVQEVFASRMLGIVITLFMMIATLIYALGRGWSIQDSIQMMKRLELQKLASELKLSAITDPLTGLNNRRRFNEVLSLEMMRSQRYGTPLSLVLYDIDHFKNINDSHGHLVGDKVLIQLSDLIADRIRGTDILARWGGEEFAILLPGADESMAQNLAESLRNLISDVTFDDVGKLTCSFGIAQYRGEANMEDFMGRADAALYRAKFNGRNRIEIHNSSTKRRLKANTAA</sequence>
<evidence type="ECO:0000256" key="2">
    <source>
        <dbReference type="ARBA" id="ARBA00034247"/>
    </source>
</evidence>
<dbReference type="KEGG" id="fiy:BN1229_v1_2863"/>
<dbReference type="InterPro" id="IPR000160">
    <property type="entry name" value="GGDEF_dom"/>
</dbReference>
<feature type="transmembrane region" description="Helical" evidence="3">
    <location>
        <begin position="156"/>
        <end position="182"/>
    </location>
</feature>
<reference evidence="6" key="1">
    <citation type="submission" date="2015-02" db="EMBL/GenBank/DDBJ databases">
        <authorList>
            <person name="Chooi Y.-H."/>
        </authorList>
    </citation>
    <scope>NUCLEOTIDE SEQUENCE [LARGE SCALE GENOMIC DNA]</scope>
    <source>
        <strain evidence="6">strain Y</strain>
    </source>
</reference>
<evidence type="ECO:0000259" key="4">
    <source>
        <dbReference type="PROSITE" id="PS50887"/>
    </source>
</evidence>
<feature type="transmembrane region" description="Helical" evidence="3">
    <location>
        <begin position="514"/>
        <end position="537"/>
    </location>
</feature>
<feature type="transmembrane region" description="Helical" evidence="3">
    <location>
        <begin position="12"/>
        <end position="32"/>
    </location>
</feature>
<evidence type="ECO:0000256" key="1">
    <source>
        <dbReference type="ARBA" id="ARBA00012528"/>
    </source>
</evidence>
<feature type="domain" description="GGDEF" evidence="4">
    <location>
        <begin position="591"/>
        <end position="720"/>
    </location>
</feature>
<feature type="transmembrane region" description="Helical" evidence="3">
    <location>
        <begin position="122"/>
        <end position="144"/>
    </location>
</feature>
<feature type="transmembrane region" description="Helical" evidence="3">
    <location>
        <begin position="202"/>
        <end position="219"/>
    </location>
</feature>
<keyword evidence="3" id="KW-1133">Transmembrane helix</keyword>